<organism evidence="3 4">
    <name type="scientific">Caenorhabditis japonica</name>
    <dbReference type="NCBI Taxonomy" id="281687"/>
    <lineage>
        <taxon>Eukaryota</taxon>
        <taxon>Metazoa</taxon>
        <taxon>Ecdysozoa</taxon>
        <taxon>Nematoda</taxon>
        <taxon>Chromadorea</taxon>
        <taxon>Rhabditida</taxon>
        <taxon>Rhabditina</taxon>
        <taxon>Rhabditomorpha</taxon>
        <taxon>Rhabditoidea</taxon>
        <taxon>Rhabditidae</taxon>
        <taxon>Peloderinae</taxon>
        <taxon>Caenorhabditis</taxon>
    </lineage>
</organism>
<reference evidence="4" key="1">
    <citation type="submission" date="2010-08" db="EMBL/GenBank/DDBJ databases">
        <authorList>
            <consortium name="Caenorhabditis japonica Sequencing Consortium"/>
            <person name="Wilson R.K."/>
        </authorList>
    </citation>
    <scope>NUCLEOTIDE SEQUENCE [LARGE SCALE GENOMIC DNA]</scope>
    <source>
        <strain evidence="4">DF5081</strain>
    </source>
</reference>
<protein>
    <submittedName>
        <fullName evidence="3">Uncharacterized protein</fullName>
    </submittedName>
</protein>
<feature type="region of interest" description="Disordered" evidence="2">
    <location>
        <begin position="115"/>
        <end position="149"/>
    </location>
</feature>
<proteinExistence type="predicted"/>
<keyword evidence="1" id="KW-0175">Coiled coil</keyword>
<keyword evidence="4" id="KW-1185">Reference proteome</keyword>
<sequence length="527" mass="60850">MTSENGRSGVDNVAQQAAVNKLVAPKVTKYYSVGMSVTGPIKRVLRNTIEATNERLKESNELINTCAENSTPKGDAELDDLLRHRESLKKALIDLQYLPIFVESKLEIPQFLQEPNADTHKSQEEEQRRQHMEMEETKEAQRQANEQEKRRKEATHIAMLQEKIKTAKAAYARNNETIKSANEANLVEFFFSANSSQQKISTEEPENNRKTQANIAKSSETDILRKFHHSFQELEQKNSIAISQSIEAAITKITEGVSKSLYITEKQKQERKLHFHEEENGSVFEDELAEQYMNMGQNDQIGAYQMPENNYSTPQNPQGFTRHMPQDISSIQKEERTYKNGENSMYNQSQSYRKFDRYEKKLTPFDGSGNLGIFRRVFYDYVVENPNLTNDDKYNELARQLIGPAARCLQQLENTEEAVKHTFHELEQVYGGKIDRMDLHEKKKLNVDDERTITPFCQKLPETILNEIMPIVNMESEKLTFIMVHDAVVESIKSLSAKVFSSERNIKRKQRIQGAVYVTDQQRSYPQ</sequence>
<accession>A0A8R1ERI0</accession>
<dbReference type="EnsemblMetazoa" id="CJA40351b.1">
    <property type="protein sequence ID" value="CJA40351b.1"/>
    <property type="gene ID" value="WBGene00216199"/>
</dbReference>
<evidence type="ECO:0000256" key="1">
    <source>
        <dbReference type="SAM" id="Coils"/>
    </source>
</evidence>
<name>A0A8R1ERI0_CAEJA</name>
<evidence type="ECO:0000313" key="4">
    <source>
        <dbReference type="Proteomes" id="UP000005237"/>
    </source>
</evidence>
<evidence type="ECO:0000313" key="3">
    <source>
        <dbReference type="EnsemblMetazoa" id="CJA40351b.1"/>
    </source>
</evidence>
<dbReference type="AlphaFoldDB" id="A0A8R1ERI0"/>
<feature type="coiled-coil region" evidence="1">
    <location>
        <begin position="42"/>
        <end position="69"/>
    </location>
</feature>
<reference evidence="3" key="2">
    <citation type="submission" date="2022-06" db="UniProtKB">
        <authorList>
            <consortium name="EnsemblMetazoa"/>
        </authorList>
    </citation>
    <scope>IDENTIFICATION</scope>
    <source>
        <strain evidence="3">DF5081</strain>
    </source>
</reference>
<feature type="compositionally biased region" description="Basic and acidic residues" evidence="2">
    <location>
        <begin position="117"/>
        <end position="149"/>
    </location>
</feature>
<evidence type="ECO:0000256" key="2">
    <source>
        <dbReference type="SAM" id="MobiDB-lite"/>
    </source>
</evidence>
<dbReference type="Proteomes" id="UP000005237">
    <property type="component" value="Unassembled WGS sequence"/>
</dbReference>